<keyword evidence="1" id="KW-0472">Membrane</keyword>
<keyword evidence="1" id="KW-0812">Transmembrane</keyword>
<protein>
    <submittedName>
        <fullName evidence="2">3286_t:CDS:1</fullName>
    </submittedName>
</protein>
<evidence type="ECO:0000313" key="2">
    <source>
        <dbReference type="EMBL" id="CAG8737255.1"/>
    </source>
</evidence>
<evidence type="ECO:0000313" key="3">
    <source>
        <dbReference type="Proteomes" id="UP000789375"/>
    </source>
</evidence>
<keyword evidence="3" id="KW-1185">Reference proteome</keyword>
<dbReference type="Proteomes" id="UP000789375">
    <property type="component" value="Unassembled WGS sequence"/>
</dbReference>
<dbReference type="AlphaFoldDB" id="A0A9N9NH47"/>
<gene>
    <name evidence="2" type="ORF">FMOSSE_LOCUS15958</name>
</gene>
<feature type="non-terminal residue" evidence="2">
    <location>
        <position position="118"/>
    </location>
</feature>
<feature type="transmembrane region" description="Helical" evidence="1">
    <location>
        <begin position="100"/>
        <end position="117"/>
    </location>
</feature>
<reference evidence="2" key="1">
    <citation type="submission" date="2021-06" db="EMBL/GenBank/DDBJ databases">
        <authorList>
            <person name="Kallberg Y."/>
            <person name="Tangrot J."/>
            <person name="Rosling A."/>
        </authorList>
    </citation>
    <scope>NUCLEOTIDE SEQUENCE</scope>
    <source>
        <strain evidence="2">87-6 pot B 2015</strain>
    </source>
</reference>
<sequence length="118" mass="12930">CKPPQGVNPKAETTVPNNRDKKHKITTYTTITITNTLYYDGYATTITTINSLGNITTFATYISPSTVITVKTMVSPVTLADDEDKSSTTIRLHELNNHSLWVISLIVVVASLVISVFV</sequence>
<keyword evidence="1" id="KW-1133">Transmembrane helix</keyword>
<accession>A0A9N9NH47</accession>
<name>A0A9N9NH47_FUNMO</name>
<organism evidence="2 3">
    <name type="scientific">Funneliformis mosseae</name>
    <name type="common">Endomycorrhizal fungus</name>
    <name type="synonym">Glomus mosseae</name>
    <dbReference type="NCBI Taxonomy" id="27381"/>
    <lineage>
        <taxon>Eukaryota</taxon>
        <taxon>Fungi</taxon>
        <taxon>Fungi incertae sedis</taxon>
        <taxon>Mucoromycota</taxon>
        <taxon>Glomeromycotina</taxon>
        <taxon>Glomeromycetes</taxon>
        <taxon>Glomerales</taxon>
        <taxon>Glomeraceae</taxon>
        <taxon>Funneliformis</taxon>
    </lineage>
</organism>
<comment type="caution">
    <text evidence="2">The sequence shown here is derived from an EMBL/GenBank/DDBJ whole genome shotgun (WGS) entry which is preliminary data.</text>
</comment>
<proteinExistence type="predicted"/>
<evidence type="ECO:0000256" key="1">
    <source>
        <dbReference type="SAM" id="Phobius"/>
    </source>
</evidence>
<dbReference type="EMBL" id="CAJVPP010019143">
    <property type="protein sequence ID" value="CAG8737255.1"/>
    <property type="molecule type" value="Genomic_DNA"/>
</dbReference>